<accession>A0A7Z0VHR9</accession>
<reference evidence="1 2" key="1">
    <citation type="submission" date="2016-06" db="EMBL/GenBank/DDBJ databases">
        <title>Genome sequence of endosymbiont of Candidatus Endolucinida thiodiazotropha.</title>
        <authorList>
            <person name="Poehlein A."/>
            <person name="Koenig S."/>
            <person name="Heiden S.E."/>
            <person name="Thuermer A."/>
            <person name="Voget S."/>
            <person name="Daniel R."/>
            <person name="Markert S."/>
            <person name="Gros O."/>
            <person name="Schweder T."/>
        </authorList>
    </citation>
    <scope>NUCLEOTIDE SEQUENCE [LARGE SCALE GENOMIC DNA]</scope>
    <source>
        <strain evidence="1 2">COS</strain>
    </source>
</reference>
<evidence type="ECO:0000313" key="2">
    <source>
        <dbReference type="Proteomes" id="UP000094769"/>
    </source>
</evidence>
<gene>
    <name evidence="1" type="ORF">CODIS_40680</name>
</gene>
<evidence type="ECO:0000313" key="1">
    <source>
        <dbReference type="EMBL" id="ODJ85730.1"/>
    </source>
</evidence>
<sequence length="55" mass="6712">MMERYNQKESNNPLFREPSNVTEHDITLDMLIRKARRDNRHGSLKYFIKKKAFSR</sequence>
<protein>
    <submittedName>
        <fullName evidence="1">Uncharacterized protein</fullName>
    </submittedName>
</protein>
<keyword evidence="2" id="KW-1185">Reference proteome</keyword>
<organism evidence="1 2">
    <name type="scientific">Candidatus Thiodiazotropha endolucinida</name>
    <dbReference type="NCBI Taxonomy" id="1655433"/>
    <lineage>
        <taxon>Bacteria</taxon>
        <taxon>Pseudomonadati</taxon>
        <taxon>Pseudomonadota</taxon>
        <taxon>Gammaproteobacteria</taxon>
        <taxon>Chromatiales</taxon>
        <taxon>Sedimenticolaceae</taxon>
        <taxon>Candidatus Thiodiazotropha</taxon>
    </lineage>
</organism>
<comment type="caution">
    <text evidence="1">The sequence shown here is derived from an EMBL/GenBank/DDBJ whole genome shotgun (WGS) entry which is preliminary data.</text>
</comment>
<dbReference type="EMBL" id="MARB01000038">
    <property type="protein sequence ID" value="ODJ85730.1"/>
    <property type="molecule type" value="Genomic_DNA"/>
</dbReference>
<proteinExistence type="predicted"/>
<dbReference type="AlphaFoldDB" id="A0A7Z0VHR9"/>
<name>A0A7Z0VHR9_9GAMM</name>
<dbReference type="Proteomes" id="UP000094769">
    <property type="component" value="Unassembled WGS sequence"/>
</dbReference>